<dbReference type="InterPro" id="IPR035415">
    <property type="entry name" value="DUF5382_central"/>
</dbReference>
<proteinExistence type="predicted"/>
<dbReference type="Pfam" id="PF20839">
    <property type="entry name" value="DUF5382_C"/>
    <property type="match status" value="1"/>
</dbReference>
<evidence type="ECO:0000313" key="7">
    <source>
        <dbReference type="WBParaSite" id="Csp11.Scaffold629.g9049.t2"/>
    </source>
</evidence>
<evidence type="ECO:0000256" key="1">
    <source>
        <dbReference type="SAM" id="MobiDB-lite"/>
    </source>
</evidence>
<evidence type="ECO:0000313" key="6">
    <source>
        <dbReference type="Proteomes" id="UP000095282"/>
    </source>
</evidence>
<evidence type="ECO:0000259" key="4">
    <source>
        <dbReference type="Pfam" id="PF20839"/>
    </source>
</evidence>
<dbReference type="Pfam" id="PF17354">
    <property type="entry name" value="DUF5382"/>
    <property type="match status" value="1"/>
</dbReference>
<name>A0A1I7UGC7_9PELO</name>
<reference evidence="7" key="1">
    <citation type="submission" date="2016-11" db="UniProtKB">
        <authorList>
            <consortium name="WormBaseParasite"/>
        </authorList>
    </citation>
    <scope>IDENTIFICATION</scope>
</reference>
<dbReference type="PANTHER" id="PTHR38631">
    <property type="match status" value="1"/>
</dbReference>
<evidence type="ECO:0000256" key="2">
    <source>
        <dbReference type="SAM" id="SignalP"/>
    </source>
</evidence>
<organism evidence="6 7">
    <name type="scientific">Caenorhabditis tropicalis</name>
    <dbReference type="NCBI Taxonomy" id="1561998"/>
    <lineage>
        <taxon>Eukaryota</taxon>
        <taxon>Metazoa</taxon>
        <taxon>Ecdysozoa</taxon>
        <taxon>Nematoda</taxon>
        <taxon>Chromadorea</taxon>
        <taxon>Rhabditida</taxon>
        <taxon>Rhabditina</taxon>
        <taxon>Rhabditomorpha</taxon>
        <taxon>Rhabditoidea</taxon>
        <taxon>Rhabditidae</taxon>
        <taxon>Peloderinae</taxon>
        <taxon>Caenorhabditis</taxon>
    </lineage>
</organism>
<dbReference type="PANTHER" id="PTHR38631:SF2">
    <property type="entry name" value="DUF4263 DOMAIN-CONTAINING PROTEIN"/>
    <property type="match status" value="1"/>
</dbReference>
<accession>A0A1I7UGC7</accession>
<feature type="signal peptide" evidence="2">
    <location>
        <begin position="1"/>
        <end position="20"/>
    </location>
</feature>
<dbReference type="InterPro" id="IPR048314">
    <property type="entry name" value="DUF5382_C"/>
</dbReference>
<evidence type="ECO:0000259" key="5">
    <source>
        <dbReference type="Pfam" id="PF20840"/>
    </source>
</evidence>
<feature type="chain" id="PRO_5009308856" evidence="2">
    <location>
        <begin position="21"/>
        <end position="485"/>
    </location>
</feature>
<feature type="domain" description="DUF5382" evidence="5">
    <location>
        <begin position="68"/>
        <end position="200"/>
    </location>
</feature>
<feature type="domain" description="DUF5382" evidence="4">
    <location>
        <begin position="362"/>
        <end position="475"/>
    </location>
</feature>
<dbReference type="eggNOG" id="ENOG502TFUQ">
    <property type="taxonomic scope" value="Eukaryota"/>
</dbReference>
<feature type="region of interest" description="Disordered" evidence="1">
    <location>
        <begin position="51"/>
        <end position="71"/>
    </location>
</feature>
<keyword evidence="6" id="KW-1185">Reference proteome</keyword>
<keyword evidence="2" id="KW-0732">Signal</keyword>
<dbReference type="Proteomes" id="UP000095282">
    <property type="component" value="Unplaced"/>
</dbReference>
<evidence type="ECO:0000259" key="3">
    <source>
        <dbReference type="Pfam" id="PF17354"/>
    </source>
</evidence>
<protein>
    <submittedName>
        <fullName evidence="7">DUF4440 domain-containing protein</fullName>
    </submittedName>
</protein>
<sequence length="485" mass="56307">MKSLRSPLVLLFFCILSVSAQLKFQLKKQNSSDIPTNLIDGLNKLNKNVNETGGRRDFDAVSSGPDPPDAPSKAMDLFNEKMIGLMETNLQEDLDVIAKYSNEETQILLCGNAKKSTFAELGRFVRLLHIYFKSFDKGDHQRMHAEPDESSMTFELKYTAISMENTEVPIEWHGAAVYDANLKYYVYTRLELKTDCTKIPDEIPEHPVQPKETYINRLESNLKNVIFTGKKQSQNTYDQFNKQFLLDRTKVKFCELNGKIKGRDDFRDYLFKRYADVDKFEDSKFKTEAFSDYQTDALFTITGTWKNGIILKDTYRFRVEEAKESGGDQGWVDWWSTWVIVECPVDLTPKTDPDVLKKKFINQVCGSIAPMVNNGPSVSSRSTFVSHFMKNDNQGFHAQICENQYKPIYDFSEFDKWLETWSGEYTEAKLSESKVESYENFAFICVVDVMKKNDKEWKKRDFRMKAYFETDTWLIKETKIGCDQL</sequence>
<dbReference type="Pfam" id="PF20840">
    <property type="entry name" value="DUF5382_N"/>
    <property type="match status" value="1"/>
</dbReference>
<feature type="domain" description="DUF5382" evidence="3">
    <location>
        <begin position="209"/>
        <end position="334"/>
    </location>
</feature>
<dbReference type="WBParaSite" id="Csp11.Scaffold629.g9049.t2">
    <property type="protein sequence ID" value="Csp11.Scaffold629.g9049.t2"/>
    <property type="gene ID" value="Csp11.Scaffold629.g9049"/>
</dbReference>
<dbReference type="AlphaFoldDB" id="A0A1I7UGC7"/>
<dbReference type="InterPro" id="IPR048313">
    <property type="entry name" value="DUF5382_N"/>
</dbReference>